<dbReference type="Proteomes" id="UP000625711">
    <property type="component" value="Unassembled WGS sequence"/>
</dbReference>
<organism evidence="1 2">
    <name type="scientific">Rhynchophorus ferrugineus</name>
    <name type="common">Red palm weevil</name>
    <name type="synonym">Curculio ferrugineus</name>
    <dbReference type="NCBI Taxonomy" id="354439"/>
    <lineage>
        <taxon>Eukaryota</taxon>
        <taxon>Metazoa</taxon>
        <taxon>Ecdysozoa</taxon>
        <taxon>Arthropoda</taxon>
        <taxon>Hexapoda</taxon>
        <taxon>Insecta</taxon>
        <taxon>Pterygota</taxon>
        <taxon>Neoptera</taxon>
        <taxon>Endopterygota</taxon>
        <taxon>Coleoptera</taxon>
        <taxon>Polyphaga</taxon>
        <taxon>Cucujiformia</taxon>
        <taxon>Curculionidae</taxon>
        <taxon>Dryophthorinae</taxon>
        <taxon>Rhynchophorus</taxon>
    </lineage>
</organism>
<protein>
    <submittedName>
        <fullName evidence="1">Uncharacterized protein</fullName>
    </submittedName>
</protein>
<accession>A0A834I6V6</accession>
<sequence>MKLGFNLIHVERWKTKGENRLPSSKWSYREKSAVSSRSTVSYIKWCKYKPNAARTGASNASTARSSVTHRKIAKLPWPAQVSMTQAHVLKTKMPAKMRQLWPTTHCQLLEMQMPTNP</sequence>
<dbReference type="AlphaFoldDB" id="A0A834I6V6"/>
<evidence type="ECO:0000313" key="1">
    <source>
        <dbReference type="EMBL" id="KAF7273742.1"/>
    </source>
</evidence>
<reference evidence="1" key="1">
    <citation type="submission" date="2020-08" db="EMBL/GenBank/DDBJ databases">
        <title>Genome sequencing and assembly of the red palm weevil Rhynchophorus ferrugineus.</title>
        <authorList>
            <person name="Dias G.B."/>
            <person name="Bergman C.M."/>
            <person name="Manee M."/>
        </authorList>
    </citation>
    <scope>NUCLEOTIDE SEQUENCE</scope>
    <source>
        <strain evidence="1">AA-2017</strain>
        <tissue evidence="1">Whole larva</tissue>
    </source>
</reference>
<comment type="caution">
    <text evidence="1">The sequence shown here is derived from an EMBL/GenBank/DDBJ whole genome shotgun (WGS) entry which is preliminary data.</text>
</comment>
<keyword evidence="2" id="KW-1185">Reference proteome</keyword>
<evidence type="ECO:0000313" key="2">
    <source>
        <dbReference type="Proteomes" id="UP000625711"/>
    </source>
</evidence>
<proteinExistence type="predicted"/>
<dbReference type="EMBL" id="JAACXV010013313">
    <property type="protein sequence ID" value="KAF7273742.1"/>
    <property type="molecule type" value="Genomic_DNA"/>
</dbReference>
<name>A0A834I6V6_RHYFE</name>
<gene>
    <name evidence="1" type="ORF">GWI33_013561</name>
</gene>